<comment type="caution">
    <text evidence="1">The sequence shown here is derived from an EMBL/GenBank/DDBJ whole genome shotgun (WGS) entry which is preliminary data.</text>
</comment>
<organism evidence="1 2">
    <name type="scientific">Taishania pollutisoli</name>
    <dbReference type="NCBI Taxonomy" id="2766479"/>
    <lineage>
        <taxon>Bacteria</taxon>
        <taxon>Pseudomonadati</taxon>
        <taxon>Bacteroidota</taxon>
        <taxon>Flavobacteriia</taxon>
        <taxon>Flavobacteriales</taxon>
        <taxon>Crocinitomicaceae</taxon>
        <taxon>Taishania</taxon>
    </lineage>
</organism>
<evidence type="ECO:0000313" key="2">
    <source>
        <dbReference type="Proteomes" id="UP000652681"/>
    </source>
</evidence>
<keyword evidence="2" id="KW-1185">Reference proteome</keyword>
<protein>
    <submittedName>
        <fullName evidence="1">Uncharacterized protein</fullName>
    </submittedName>
</protein>
<accession>A0A8J6PI24</accession>
<sequence length="280" mass="31836">MAEYLSQKELIKKIESNLNQLEAGALDLLSIEAHLDLVRELYERTIVLRYKAFEHHSSVQIAVSEAPLVEEIAPVIEAQEAHEEIISSERIDSLEFSDNVFTEEKETEPEIEFDFFSSPEPEIPEEPTTEAPATDFFSSETTDLLKNEAPESTYEEPDSEPTEPAVIPEDRFVAEEISSPESSAFVHKVFEVEREIRNQIGFNSLPSLIGSFGLNERLLYINELFDGSSESFSESIKHLDARSNLSEAADYVENLAGKFNWDIESETVEEFIQKLCRRYA</sequence>
<dbReference type="Proteomes" id="UP000652681">
    <property type="component" value="Unassembled WGS sequence"/>
</dbReference>
<name>A0A8J6PI24_9FLAO</name>
<dbReference type="EMBL" id="JACVEL010000003">
    <property type="protein sequence ID" value="MBC9811991.1"/>
    <property type="molecule type" value="Genomic_DNA"/>
</dbReference>
<reference evidence="1" key="1">
    <citation type="submission" date="2020-09" db="EMBL/GenBank/DDBJ databases">
        <title>Taishania pollutisoli gen. nov., sp. nov., Isolated from Tetrabromobisphenol A-Contaminated Soil.</title>
        <authorList>
            <person name="Chen Q."/>
        </authorList>
    </citation>
    <scope>NUCLEOTIDE SEQUENCE</scope>
    <source>
        <strain evidence="1">CZZ-1</strain>
    </source>
</reference>
<gene>
    <name evidence="1" type="ORF">H9Y05_05815</name>
</gene>
<dbReference type="AlphaFoldDB" id="A0A8J6PI24"/>
<proteinExistence type="predicted"/>
<evidence type="ECO:0000313" key="1">
    <source>
        <dbReference type="EMBL" id="MBC9811991.1"/>
    </source>
</evidence>
<dbReference type="RefSeq" id="WP_216713745.1">
    <property type="nucleotide sequence ID" value="NZ_JACVEL010000003.1"/>
</dbReference>